<keyword evidence="3" id="KW-1185">Reference proteome</keyword>
<feature type="region of interest" description="Disordered" evidence="1">
    <location>
        <begin position="117"/>
        <end position="140"/>
    </location>
</feature>
<evidence type="ECO:0000256" key="1">
    <source>
        <dbReference type="SAM" id="MobiDB-lite"/>
    </source>
</evidence>
<dbReference type="RefSeq" id="WP_311070803.1">
    <property type="nucleotide sequence ID" value="NZ_CP134494.1"/>
</dbReference>
<sequence length="140" mass="15882">MNEKDLKPHIESLKKEPSLDGILNFTQAIFNQLPEGRKDDNGHSQKSQLNADNLNSLMTAVQGFVNPTTLSLFSKTLNKSDSKKEEANTSGLENKVEQLLGELKDVKVQLDAMKSELAENNKRVDGLESEVQYLRRRRRR</sequence>
<name>A0ABY9VBA6_9BACI</name>
<dbReference type="EMBL" id="CP134494">
    <property type="protein sequence ID" value="WNF21169.1"/>
    <property type="molecule type" value="Genomic_DNA"/>
</dbReference>
<organism evidence="2 3">
    <name type="scientific">Mesobacillus jeotgali</name>
    <dbReference type="NCBI Taxonomy" id="129985"/>
    <lineage>
        <taxon>Bacteria</taxon>
        <taxon>Bacillati</taxon>
        <taxon>Bacillota</taxon>
        <taxon>Bacilli</taxon>
        <taxon>Bacillales</taxon>
        <taxon>Bacillaceae</taxon>
        <taxon>Mesobacillus</taxon>
    </lineage>
</organism>
<evidence type="ECO:0000313" key="3">
    <source>
        <dbReference type="Proteomes" id="UP001303324"/>
    </source>
</evidence>
<evidence type="ECO:0000313" key="2">
    <source>
        <dbReference type="EMBL" id="WNF21169.1"/>
    </source>
</evidence>
<gene>
    <name evidence="2" type="ORF">RH061_13250</name>
</gene>
<dbReference type="Proteomes" id="UP001303324">
    <property type="component" value="Chromosome"/>
</dbReference>
<accession>A0ABY9VBA6</accession>
<proteinExistence type="predicted"/>
<protein>
    <submittedName>
        <fullName evidence="2">Uncharacterized protein</fullName>
    </submittedName>
</protein>
<reference evidence="2 3" key="1">
    <citation type="submission" date="2023-09" db="EMBL/GenBank/DDBJ databases">
        <title>Microbial mechanism of fulvic acid promoting antimony reduction mineralization in rice fields.</title>
        <authorList>
            <person name="Chen G."/>
            <person name="Lan J."/>
        </authorList>
    </citation>
    <scope>NUCLEOTIDE SEQUENCE [LARGE SCALE GENOMIC DNA]</scope>
    <source>
        <strain evidence="2 3">PS1</strain>
    </source>
</reference>
<dbReference type="Gene3D" id="1.20.5.340">
    <property type="match status" value="1"/>
</dbReference>
<feature type="compositionally biased region" description="Basic and acidic residues" evidence="1">
    <location>
        <begin position="117"/>
        <end position="126"/>
    </location>
</feature>